<comment type="caution">
    <text evidence="8">The sequence shown here is derived from an EMBL/GenBank/DDBJ whole genome shotgun (WGS) entry which is preliminary data.</text>
</comment>
<comment type="similarity">
    <text evidence="1 4">Belongs to the thiolase-like superfamily. Thiolase family.</text>
</comment>
<gene>
    <name evidence="8" type="ORF">NA8A_04620</name>
</gene>
<reference evidence="8 9" key="1">
    <citation type="journal article" date="2012" name="J. Bacteriol.">
        <title>Genome Sequence of Nitratireductor indicus Type Strain C115.</title>
        <authorList>
            <person name="Lai Q."/>
            <person name="Li G."/>
            <person name="Yu Z."/>
            <person name="Shao Z."/>
        </authorList>
    </citation>
    <scope>NUCLEOTIDE SEQUENCE [LARGE SCALE GENOMIC DNA]</scope>
    <source>
        <strain evidence="8 9">C115</strain>
    </source>
</reference>
<dbReference type="EMBL" id="AMSI01000002">
    <property type="protein sequence ID" value="EKF44066.1"/>
    <property type="molecule type" value="Genomic_DNA"/>
</dbReference>
<sequence length="428" mass="45478">MKEETAAVEAGQAAEKRVPRKRANPSQDAGQAERYAARQGRTVYLVDGARTPFLRLYGKPGPFTPSDLAVQCGRPLLLRQGFSPEDFDEVVMGCANTMPDDSNPARNVALRLGMGETMSAFTVKANGGSGMRAIDLAFRAIEAGRADLVLAGGADAPSHCLLREPAPSSAEIAEAHAMGHRVEDAAYFFGISREAADAFALESHRRCAKAAKSNALEGELVPAVDRSGNLYEADETVQYDGSVEALAALPPDFENPYGRVTRGNAAPLADGACWLILASAQAVKAHKLSPLARIVDSEWLALQPANATIAPTVCVNALLRKRDLSGSDVDLWEMNEMFSAQILACLAAWEDKDFCRETLGLKTAFGRIDRKKLNVDGGAIGLGHPFAASSSRVVLHLANAIRQRGVKRGLAAEAISDGQAGAILLEAV</sequence>
<evidence type="ECO:0000259" key="7">
    <source>
        <dbReference type="Pfam" id="PF02803"/>
    </source>
</evidence>
<dbReference type="InterPro" id="IPR016039">
    <property type="entry name" value="Thiolase-like"/>
</dbReference>
<feature type="domain" description="Thiolase C-terminal" evidence="7">
    <location>
        <begin position="289"/>
        <end position="426"/>
    </location>
</feature>
<evidence type="ECO:0000259" key="6">
    <source>
        <dbReference type="Pfam" id="PF00108"/>
    </source>
</evidence>
<organism evidence="8 9">
    <name type="scientific">Nitratireductor indicus C115</name>
    <dbReference type="NCBI Taxonomy" id="1231190"/>
    <lineage>
        <taxon>Bacteria</taxon>
        <taxon>Pseudomonadati</taxon>
        <taxon>Pseudomonadota</taxon>
        <taxon>Alphaproteobacteria</taxon>
        <taxon>Hyphomicrobiales</taxon>
        <taxon>Phyllobacteriaceae</taxon>
        <taxon>Nitratireductor</taxon>
    </lineage>
</organism>
<dbReference type="InterPro" id="IPR020617">
    <property type="entry name" value="Thiolase_C"/>
</dbReference>
<feature type="region of interest" description="Disordered" evidence="5">
    <location>
        <begin position="1"/>
        <end position="35"/>
    </location>
</feature>
<proteinExistence type="inferred from homology"/>
<keyword evidence="2 4" id="KW-0808">Transferase</keyword>
<dbReference type="PANTHER" id="PTHR18919">
    <property type="entry name" value="ACETYL-COA C-ACYLTRANSFERASE"/>
    <property type="match status" value="1"/>
</dbReference>
<dbReference type="Pfam" id="PF00108">
    <property type="entry name" value="Thiolase_N"/>
    <property type="match status" value="1"/>
</dbReference>
<dbReference type="InterPro" id="IPR002155">
    <property type="entry name" value="Thiolase"/>
</dbReference>
<dbReference type="AlphaFoldDB" id="K2PA95"/>
<evidence type="ECO:0000313" key="9">
    <source>
        <dbReference type="Proteomes" id="UP000007374"/>
    </source>
</evidence>
<feature type="domain" description="Thiolase N-terminal" evidence="6">
    <location>
        <begin position="43"/>
        <end position="280"/>
    </location>
</feature>
<evidence type="ECO:0000256" key="2">
    <source>
        <dbReference type="ARBA" id="ARBA00022679"/>
    </source>
</evidence>
<dbReference type="OrthoDB" id="9764638at2"/>
<dbReference type="NCBIfam" id="TIGR01930">
    <property type="entry name" value="AcCoA-C-Actrans"/>
    <property type="match status" value="1"/>
</dbReference>
<dbReference type="Proteomes" id="UP000007374">
    <property type="component" value="Unassembled WGS sequence"/>
</dbReference>
<dbReference type="Gene3D" id="3.40.47.10">
    <property type="match status" value="1"/>
</dbReference>
<dbReference type="EC" id="2.3.1.9" evidence="8"/>
<evidence type="ECO:0000256" key="5">
    <source>
        <dbReference type="SAM" id="MobiDB-lite"/>
    </source>
</evidence>
<name>K2PA95_9HYPH</name>
<dbReference type="SUPFAM" id="SSF53901">
    <property type="entry name" value="Thiolase-like"/>
    <property type="match status" value="2"/>
</dbReference>
<dbReference type="CDD" id="cd00751">
    <property type="entry name" value="thiolase"/>
    <property type="match status" value="1"/>
</dbReference>
<keyword evidence="3 4" id="KW-0012">Acyltransferase</keyword>
<dbReference type="RefSeq" id="WP_009756200.1">
    <property type="nucleotide sequence ID" value="NZ_AMSI01000002.1"/>
</dbReference>
<evidence type="ECO:0000256" key="3">
    <source>
        <dbReference type="ARBA" id="ARBA00023315"/>
    </source>
</evidence>
<dbReference type="eggNOG" id="COG0183">
    <property type="taxonomic scope" value="Bacteria"/>
</dbReference>
<dbReference type="STRING" id="721133.SAMN05216176_101385"/>
<protein>
    <submittedName>
        <fullName evidence="8">Acetyl-CoA acetyltransferase</fullName>
        <ecNumber evidence="8">2.3.1.9</ecNumber>
    </submittedName>
</protein>
<dbReference type="InterPro" id="IPR020616">
    <property type="entry name" value="Thiolase_N"/>
</dbReference>
<dbReference type="Pfam" id="PF02803">
    <property type="entry name" value="Thiolase_C"/>
    <property type="match status" value="1"/>
</dbReference>
<dbReference type="GO" id="GO:0003985">
    <property type="term" value="F:acetyl-CoA C-acetyltransferase activity"/>
    <property type="evidence" value="ECO:0007669"/>
    <property type="project" value="UniProtKB-EC"/>
</dbReference>
<evidence type="ECO:0000313" key="8">
    <source>
        <dbReference type="EMBL" id="EKF44066.1"/>
    </source>
</evidence>
<dbReference type="PIRSF" id="PIRSF000429">
    <property type="entry name" value="Ac-CoA_Ac_transf"/>
    <property type="match status" value="1"/>
</dbReference>
<keyword evidence="9" id="KW-1185">Reference proteome</keyword>
<dbReference type="PATRIC" id="fig|1231190.3.peg.966"/>
<evidence type="ECO:0000256" key="1">
    <source>
        <dbReference type="ARBA" id="ARBA00010982"/>
    </source>
</evidence>
<dbReference type="PANTHER" id="PTHR18919:SF151">
    <property type="entry name" value="BLR2427 PROTEIN"/>
    <property type="match status" value="1"/>
</dbReference>
<evidence type="ECO:0000256" key="4">
    <source>
        <dbReference type="RuleBase" id="RU003557"/>
    </source>
</evidence>
<accession>K2PA95</accession>